<keyword evidence="3" id="KW-0812">Transmembrane</keyword>
<keyword evidence="3" id="KW-0472">Membrane</keyword>
<evidence type="ECO:0000256" key="1">
    <source>
        <dbReference type="SAM" id="Coils"/>
    </source>
</evidence>
<name>A0AA88NA72_CHASR</name>
<evidence type="ECO:0000256" key="3">
    <source>
        <dbReference type="SAM" id="Phobius"/>
    </source>
</evidence>
<protein>
    <submittedName>
        <fullName evidence="4">Uncharacterized protein</fullName>
    </submittedName>
</protein>
<reference evidence="4" key="1">
    <citation type="submission" date="2023-07" db="EMBL/GenBank/DDBJ databases">
        <title>Chromosome-level Genome Assembly of Striped Snakehead (Channa striata).</title>
        <authorList>
            <person name="Liu H."/>
        </authorList>
    </citation>
    <scope>NUCLEOTIDE SEQUENCE</scope>
    <source>
        <strain evidence="4">Gz</strain>
        <tissue evidence="4">Muscle</tissue>
    </source>
</reference>
<proteinExistence type="predicted"/>
<evidence type="ECO:0000256" key="2">
    <source>
        <dbReference type="SAM" id="MobiDB-lite"/>
    </source>
</evidence>
<organism evidence="4 5">
    <name type="scientific">Channa striata</name>
    <name type="common">Snakehead murrel</name>
    <name type="synonym">Ophicephalus striatus</name>
    <dbReference type="NCBI Taxonomy" id="64152"/>
    <lineage>
        <taxon>Eukaryota</taxon>
        <taxon>Metazoa</taxon>
        <taxon>Chordata</taxon>
        <taxon>Craniata</taxon>
        <taxon>Vertebrata</taxon>
        <taxon>Euteleostomi</taxon>
        <taxon>Actinopterygii</taxon>
        <taxon>Neopterygii</taxon>
        <taxon>Teleostei</taxon>
        <taxon>Neoteleostei</taxon>
        <taxon>Acanthomorphata</taxon>
        <taxon>Anabantaria</taxon>
        <taxon>Anabantiformes</taxon>
        <taxon>Channoidei</taxon>
        <taxon>Channidae</taxon>
        <taxon>Channa</taxon>
    </lineage>
</organism>
<sequence length="390" mass="42955">MTAKHRKGKGNNKHEDNFFKNDLPESEARVGGNQYMLPLVFLVIVVIGGAFGAWFCFQQNQTVTYLSDSLMGLQMKMVKLQSSHEDLRQSSGKSFSLQQHVSESLENRLNALEESYALAQKQMGMALSSAEQLKTSDLPAQVLSLHTEMKARLTEMQQSTASLEQLNHLHTTLDGKSEELQGVRNQVDGLVTLSAELSQKVELLTGRLGEAESKLNGQVASLSTTLDAQAAEVLRLKKQLNVYQAQVEASTQDVATVRDLLEGETSPLLHISVDEQLNTLRHSLQDQSSAALELKTQLENVQKQVTQLMGGHPSEPMDQTDEETASSAREAAPAVTQEEPLAAVVENEALSPEEEAEASDHGEAPVQEEAPIEQQDAVTEMLTPQSRWRW</sequence>
<keyword evidence="3" id="KW-1133">Transmembrane helix</keyword>
<comment type="caution">
    <text evidence="4">The sequence shown here is derived from an EMBL/GenBank/DDBJ whole genome shotgun (WGS) entry which is preliminary data.</text>
</comment>
<feature type="region of interest" description="Disordered" evidence="2">
    <location>
        <begin position="1"/>
        <end position="20"/>
    </location>
</feature>
<gene>
    <name evidence="4" type="ORF">Q5P01_007963</name>
</gene>
<keyword evidence="1" id="KW-0175">Coiled coil</keyword>
<keyword evidence="5" id="KW-1185">Reference proteome</keyword>
<accession>A0AA88NA72</accession>
<feature type="coiled-coil region" evidence="1">
    <location>
        <begin position="226"/>
        <end position="253"/>
    </location>
</feature>
<feature type="region of interest" description="Disordered" evidence="2">
    <location>
        <begin position="308"/>
        <end position="390"/>
    </location>
</feature>
<evidence type="ECO:0000313" key="5">
    <source>
        <dbReference type="Proteomes" id="UP001187415"/>
    </source>
</evidence>
<feature type="transmembrane region" description="Helical" evidence="3">
    <location>
        <begin position="35"/>
        <end position="55"/>
    </location>
</feature>
<dbReference type="AlphaFoldDB" id="A0AA88NA72"/>
<feature type="compositionally biased region" description="Basic residues" evidence="2">
    <location>
        <begin position="1"/>
        <end position="11"/>
    </location>
</feature>
<evidence type="ECO:0000313" key="4">
    <source>
        <dbReference type="EMBL" id="KAK2851687.1"/>
    </source>
</evidence>
<dbReference type="Proteomes" id="UP001187415">
    <property type="component" value="Unassembled WGS sequence"/>
</dbReference>
<dbReference type="EMBL" id="JAUPFM010000005">
    <property type="protein sequence ID" value="KAK2851687.1"/>
    <property type="molecule type" value="Genomic_DNA"/>
</dbReference>